<evidence type="ECO:0000313" key="4">
    <source>
        <dbReference type="Proteomes" id="UP000603352"/>
    </source>
</evidence>
<dbReference type="Gene3D" id="1.10.10.10">
    <property type="entry name" value="Winged helix-like DNA-binding domain superfamily/Winged helix DNA-binding domain"/>
    <property type="match status" value="1"/>
</dbReference>
<dbReference type="Pfam" id="PF12802">
    <property type="entry name" value="MarR_2"/>
    <property type="match status" value="1"/>
</dbReference>
<keyword evidence="4" id="KW-1185">Reference proteome</keyword>
<reference evidence="4" key="1">
    <citation type="journal article" date="2019" name="Int. J. Syst. Evol. Microbiol.">
        <title>The Global Catalogue of Microorganisms (GCM) 10K type strain sequencing project: providing services to taxonomists for standard genome sequencing and annotation.</title>
        <authorList>
            <consortium name="The Broad Institute Genomics Platform"/>
            <consortium name="The Broad Institute Genome Sequencing Center for Infectious Disease"/>
            <person name="Wu L."/>
            <person name="Ma J."/>
        </authorList>
    </citation>
    <scope>NUCLEOTIDE SEQUENCE [LARGE SCALE GENOMIC DNA]</scope>
    <source>
        <strain evidence="4">CGMCC 1.10188</strain>
    </source>
</reference>
<dbReference type="PANTHER" id="PTHR33164">
    <property type="entry name" value="TRANSCRIPTIONAL REGULATOR, MARR FAMILY"/>
    <property type="match status" value="1"/>
</dbReference>
<dbReference type="InterPro" id="IPR036388">
    <property type="entry name" value="WH-like_DNA-bd_sf"/>
</dbReference>
<dbReference type="EMBL" id="BMDZ01000030">
    <property type="protein sequence ID" value="GGB44239.1"/>
    <property type="molecule type" value="Genomic_DNA"/>
</dbReference>
<name>A0ABQ1ILM0_9PROT</name>
<dbReference type="PANTHER" id="PTHR33164:SF104">
    <property type="entry name" value="TRANSCRIPTIONAL REGULATORY PROTEIN"/>
    <property type="match status" value="1"/>
</dbReference>
<dbReference type="InterPro" id="IPR000835">
    <property type="entry name" value="HTH_MarR-typ"/>
</dbReference>
<feature type="region of interest" description="Disordered" evidence="1">
    <location>
        <begin position="1"/>
        <end position="22"/>
    </location>
</feature>
<dbReference type="PROSITE" id="PS50995">
    <property type="entry name" value="HTH_MARR_2"/>
    <property type="match status" value="1"/>
</dbReference>
<feature type="domain" description="HTH marR-type" evidence="2">
    <location>
        <begin position="54"/>
        <end position="192"/>
    </location>
</feature>
<gene>
    <name evidence="3" type="ORF">GCM10011505_26980</name>
</gene>
<comment type="caution">
    <text evidence="3">The sequence shown here is derived from an EMBL/GenBank/DDBJ whole genome shotgun (WGS) entry which is preliminary data.</text>
</comment>
<dbReference type="SMART" id="SM00347">
    <property type="entry name" value="HTH_MARR"/>
    <property type="match status" value="1"/>
</dbReference>
<evidence type="ECO:0000313" key="3">
    <source>
        <dbReference type="EMBL" id="GGB44239.1"/>
    </source>
</evidence>
<protein>
    <submittedName>
        <fullName evidence="3">MarR family transcriptional regulator</fullName>
    </submittedName>
</protein>
<feature type="compositionally biased region" description="Polar residues" evidence="1">
    <location>
        <begin position="1"/>
        <end position="14"/>
    </location>
</feature>
<organism evidence="3 4">
    <name type="scientific">Tistrella bauzanensis</name>
    <dbReference type="NCBI Taxonomy" id="657419"/>
    <lineage>
        <taxon>Bacteria</taxon>
        <taxon>Pseudomonadati</taxon>
        <taxon>Pseudomonadota</taxon>
        <taxon>Alphaproteobacteria</taxon>
        <taxon>Geminicoccales</taxon>
        <taxon>Geminicoccaceae</taxon>
        <taxon>Tistrella</taxon>
    </lineage>
</organism>
<accession>A0ABQ1ILM0</accession>
<dbReference type="Proteomes" id="UP000603352">
    <property type="component" value="Unassembled WGS sequence"/>
</dbReference>
<evidence type="ECO:0000256" key="1">
    <source>
        <dbReference type="SAM" id="MobiDB-lite"/>
    </source>
</evidence>
<dbReference type="InterPro" id="IPR036390">
    <property type="entry name" value="WH_DNA-bd_sf"/>
</dbReference>
<dbReference type="InterPro" id="IPR039422">
    <property type="entry name" value="MarR/SlyA-like"/>
</dbReference>
<proteinExistence type="predicted"/>
<sequence length="201" mass="21890">MSAEQTQPMQTNPATPLDDDETAAAPTHTATAPEHFDTVARGMARWARERPDIDASGKAVVGRVLRLQGVILKAVNATLATHGLKYPAYAILATLRVEGAPYRLSPSQLQQTMLFSSGGISNLLLRLEKDGLIRRTSDRSDRRGVIVELTDKGVALADVAMADHANTERHLIRMFSQDERAQMADMLARMLVVNADAPGYV</sequence>
<dbReference type="PRINTS" id="PR00598">
    <property type="entry name" value="HTHMARR"/>
</dbReference>
<dbReference type="SUPFAM" id="SSF46785">
    <property type="entry name" value="Winged helix' DNA-binding domain"/>
    <property type="match status" value="1"/>
</dbReference>
<evidence type="ECO:0000259" key="2">
    <source>
        <dbReference type="PROSITE" id="PS50995"/>
    </source>
</evidence>